<protein>
    <recommendedName>
        <fullName evidence="7">Nudix hydrolase domain-containing protein</fullName>
    </recommendedName>
</protein>
<evidence type="ECO:0000256" key="2">
    <source>
        <dbReference type="ARBA" id="ARBA00001946"/>
    </source>
</evidence>
<evidence type="ECO:0000313" key="8">
    <source>
        <dbReference type="EMBL" id="SUZ96296.1"/>
    </source>
</evidence>
<dbReference type="SUPFAM" id="SSF55811">
    <property type="entry name" value="Nudix"/>
    <property type="match status" value="1"/>
</dbReference>
<sequence length="177" mass="19315">VLVALFDDPEGAGPHVVLTRRSPRLASHTHEVSFPGGRHDPDDADLWATALREAKEEIGLDPSLPRLLGRLDPVVTVGSGSLIQPFVAVLGGSPELEPNPDEVEAVRIVALSELVRDEVYREEIWPRAEGPWSITFFELEGDTVWGATAAMLRQLLALALGAEDETDHHRGYRADDA</sequence>
<keyword evidence="5" id="KW-0460">Magnesium</keyword>
<name>A0A381RWS3_9ZZZZ</name>
<dbReference type="PANTHER" id="PTHR12992">
    <property type="entry name" value="NUDIX HYDROLASE"/>
    <property type="match status" value="1"/>
</dbReference>
<feature type="non-terminal residue" evidence="8">
    <location>
        <position position="1"/>
    </location>
</feature>
<keyword evidence="4" id="KW-0378">Hydrolase</keyword>
<evidence type="ECO:0000256" key="4">
    <source>
        <dbReference type="ARBA" id="ARBA00022801"/>
    </source>
</evidence>
<dbReference type="CDD" id="cd03426">
    <property type="entry name" value="NUDIX_CoAse_Nudt7"/>
    <property type="match status" value="1"/>
</dbReference>
<gene>
    <name evidence="8" type="ORF">METZ01_LOCUS49150</name>
</gene>
<dbReference type="PANTHER" id="PTHR12992:SF11">
    <property type="entry name" value="MITOCHONDRIAL COENZYME A DIPHOSPHATASE NUDT8"/>
    <property type="match status" value="1"/>
</dbReference>
<dbReference type="GO" id="GO:0010945">
    <property type="term" value="F:coenzyme A diphosphatase activity"/>
    <property type="evidence" value="ECO:0007669"/>
    <property type="project" value="InterPro"/>
</dbReference>
<evidence type="ECO:0000256" key="6">
    <source>
        <dbReference type="ARBA" id="ARBA00023211"/>
    </source>
</evidence>
<dbReference type="InterPro" id="IPR045121">
    <property type="entry name" value="CoAse"/>
</dbReference>
<accession>A0A381RWS3</accession>
<evidence type="ECO:0000256" key="3">
    <source>
        <dbReference type="ARBA" id="ARBA00022723"/>
    </source>
</evidence>
<proteinExistence type="predicted"/>
<dbReference type="InterPro" id="IPR015797">
    <property type="entry name" value="NUDIX_hydrolase-like_dom_sf"/>
</dbReference>
<feature type="domain" description="Nudix hydrolase" evidence="7">
    <location>
        <begin position="1"/>
        <end position="135"/>
    </location>
</feature>
<reference evidence="8" key="1">
    <citation type="submission" date="2018-05" db="EMBL/GenBank/DDBJ databases">
        <authorList>
            <person name="Lanie J.A."/>
            <person name="Ng W.-L."/>
            <person name="Kazmierczak K.M."/>
            <person name="Andrzejewski T.M."/>
            <person name="Davidsen T.M."/>
            <person name="Wayne K.J."/>
            <person name="Tettelin H."/>
            <person name="Glass J.I."/>
            <person name="Rusch D."/>
            <person name="Podicherti R."/>
            <person name="Tsui H.-C.T."/>
            <person name="Winkler M.E."/>
        </authorList>
    </citation>
    <scope>NUCLEOTIDE SEQUENCE</scope>
</reference>
<dbReference type="Gene3D" id="3.90.79.10">
    <property type="entry name" value="Nucleoside Triphosphate Pyrophosphohydrolase"/>
    <property type="match status" value="1"/>
</dbReference>
<evidence type="ECO:0000259" key="7">
    <source>
        <dbReference type="PROSITE" id="PS51462"/>
    </source>
</evidence>
<keyword evidence="6" id="KW-0464">Manganese</keyword>
<keyword evidence="3" id="KW-0479">Metal-binding</keyword>
<dbReference type="InterPro" id="IPR000086">
    <property type="entry name" value="NUDIX_hydrolase_dom"/>
</dbReference>
<dbReference type="GO" id="GO:0046872">
    <property type="term" value="F:metal ion binding"/>
    <property type="evidence" value="ECO:0007669"/>
    <property type="project" value="UniProtKB-KW"/>
</dbReference>
<dbReference type="EMBL" id="UINC01002401">
    <property type="protein sequence ID" value="SUZ96296.1"/>
    <property type="molecule type" value="Genomic_DNA"/>
</dbReference>
<comment type="cofactor">
    <cofactor evidence="1">
        <name>Mn(2+)</name>
        <dbReference type="ChEBI" id="CHEBI:29035"/>
    </cofactor>
</comment>
<comment type="cofactor">
    <cofactor evidence="2">
        <name>Mg(2+)</name>
        <dbReference type="ChEBI" id="CHEBI:18420"/>
    </cofactor>
</comment>
<evidence type="ECO:0000256" key="5">
    <source>
        <dbReference type="ARBA" id="ARBA00022842"/>
    </source>
</evidence>
<dbReference type="PROSITE" id="PS51462">
    <property type="entry name" value="NUDIX"/>
    <property type="match status" value="1"/>
</dbReference>
<dbReference type="Pfam" id="PF00293">
    <property type="entry name" value="NUDIX"/>
    <property type="match status" value="1"/>
</dbReference>
<evidence type="ECO:0000256" key="1">
    <source>
        <dbReference type="ARBA" id="ARBA00001936"/>
    </source>
</evidence>
<organism evidence="8">
    <name type="scientific">marine metagenome</name>
    <dbReference type="NCBI Taxonomy" id="408172"/>
    <lineage>
        <taxon>unclassified sequences</taxon>
        <taxon>metagenomes</taxon>
        <taxon>ecological metagenomes</taxon>
    </lineage>
</organism>
<dbReference type="AlphaFoldDB" id="A0A381RWS3"/>